<dbReference type="Gene3D" id="2.60.40.200">
    <property type="entry name" value="Superoxide dismutase, copper/zinc binding domain"/>
    <property type="match status" value="1"/>
</dbReference>
<feature type="chain" id="PRO_5046792609" description="Superoxide dismutase [Cu-Zn]" evidence="5">
    <location>
        <begin position="20"/>
        <end position="220"/>
    </location>
</feature>
<keyword evidence="3" id="KW-0186">Copper</keyword>
<comment type="catalytic activity">
    <reaction evidence="3">
        <text>2 superoxide + 2 H(+) = H2O2 + O2</text>
        <dbReference type="Rhea" id="RHEA:20696"/>
        <dbReference type="ChEBI" id="CHEBI:15378"/>
        <dbReference type="ChEBI" id="CHEBI:15379"/>
        <dbReference type="ChEBI" id="CHEBI:16240"/>
        <dbReference type="ChEBI" id="CHEBI:18421"/>
        <dbReference type="EC" id="1.15.1.1"/>
    </reaction>
</comment>
<dbReference type="RefSeq" id="WP_270895701.1">
    <property type="nucleotide sequence ID" value="NZ_JBHSPF010000005.1"/>
</dbReference>
<feature type="region of interest" description="Disordered" evidence="4">
    <location>
        <begin position="175"/>
        <end position="220"/>
    </location>
</feature>
<feature type="domain" description="Superoxide dismutase copper/zinc binding" evidence="6">
    <location>
        <begin position="66"/>
        <end position="211"/>
    </location>
</feature>
<evidence type="ECO:0000313" key="7">
    <source>
        <dbReference type="EMBL" id="MFC5627480.1"/>
    </source>
</evidence>
<evidence type="ECO:0000313" key="8">
    <source>
        <dbReference type="Proteomes" id="UP001596143"/>
    </source>
</evidence>
<reference evidence="8" key="1">
    <citation type="journal article" date="2019" name="Int. J. Syst. Evol. Microbiol.">
        <title>The Global Catalogue of Microorganisms (GCM) 10K type strain sequencing project: providing services to taxonomists for standard genome sequencing and annotation.</title>
        <authorList>
            <consortium name="The Broad Institute Genomics Platform"/>
            <consortium name="The Broad Institute Genome Sequencing Center for Infectious Disease"/>
            <person name="Wu L."/>
            <person name="Ma J."/>
        </authorList>
    </citation>
    <scope>NUCLEOTIDE SEQUENCE [LARGE SCALE GENOMIC DNA]</scope>
    <source>
        <strain evidence="8">CGMCC 1.15790</strain>
    </source>
</reference>
<organism evidence="7 8">
    <name type="scientific">Aliibacillus thermotolerans</name>
    <dbReference type="NCBI Taxonomy" id="1834418"/>
    <lineage>
        <taxon>Bacteria</taxon>
        <taxon>Bacillati</taxon>
        <taxon>Bacillota</taxon>
        <taxon>Bacilli</taxon>
        <taxon>Bacillales</taxon>
        <taxon>Bacillaceae</taxon>
        <taxon>Aliibacillus</taxon>
    </lineage>
</organism>
<dbReference type="PROSITE" id="PS00332">
    <property type="entry name" value="SOD_CU_ZN_2"/>
    <property type="match status" value="1"/>
</dbReference>
<dbReference type="SUPFAM" id="SSF49329">
    <property type="entry name" value="Cu,Zn superoxide dismutase-like"/>
    <property type="match status" value="1"/>
</dbReference>
<sequence>MSKSTFFSSLFFFLILLIAGCTNPPTDSGGETDREESQEEETEAAFSHTSNNEVAYASMINVHEEVIGHVRFYENENDVFLEADFKEGIPAGFHGFHIHENGICEANASEGPFSTAGGHYNPDETFHGNHVGDMISLYGTEEESAYLFTKVDRFTPDQLIEEEVAIIVHSDPDNFANIPERYQSEESDSPGPDKDTLQTGDAGHRISCGVVEPISQEQKS</sequence>
<feature type="region of interest" description="Disordered" evidence="4">
    <location>
        <begin position="25"/>
        <end position="48"/>
    </location>
</feature>
<keyword evidence="5" id="KW-0732">Signal</keyword>
<keyword evidence="3" id="KW-0560">Oxidoreductase</keyword>
<keyword evidence="3" id="KW-0479">Metal-binding</keyword>
<accession>A0ABW0U204</accession>
<evidence type="ECO:0000259" key="6">
    <source>
        <dbReference type="Pfam" id="PF00080"/>
    </source>
</evidence>
<dbReference type="PANTHER" id="PTHR10003">
    <property type="entry name" value="SUPEROXIDE DISMUTASE CU-ZN -RELATED"/>
    <property type="match status" value="1"/>
</dbReference>
<dbReference type="InterPro" id="IPR036423">
    <property type="entry name" value="SOD-like_Cu/Zn_dom_sf"/>
</dbReference>
<dbReference type="InterPro" id="IPR024134">
    <property type="entry name" value="SOD_Cu/Zn_/chaperone"/>
</dbReference>
<feature type="signal peptide" evidence="5">
    <location>
        <begin position="1"/>
        <end position="19"/>
    </location>
</feature>
<dbReference type="InterPro" id="IPR018152">
    <property type="entry name" value="SOD_Cu/Zn_BS"/>
</dbReference>
<gene>
    <name evidence="7" type="ORF">ACFPTR_01030</name>
</gene>
<keyword evidence="3" id="KW-0862">Zinc</keyword>
<dbReference type="EC" id="1.15.1.1" evidence="3"/>
<dbReference type="EMBL" id="JBHSPF010000005">
    <property type="protein sequence ID" value="MFC5627480.1"/>
    <property type="molecule type" value="Genomic_DNA"/>
</dbReference>
<comment type="similarity">
    <text evidence="1 3">Belongs to the Cu-Zn superoxide dismutase family.</text>
</comment>
<evidence type="ECO:0000256" key="5">
    <source>
        <dbReference type="SAM" id="SignalP"/>
    </source>
</evidence>
<comment type="cofactor">
    <cofactor evidence="3">
        <name>Zn(2+)</name>
        <dbReference type="ChEBI" id="CHEBI:29105"/>
    </cofactor>
    <text evidence="3">Binds 1 zinc ion per subunit.</text>
</comment>
<comment type="cofactor">
    <cofactor evidence="3">
        <name>Cu cation</name>
        <dbReference type="ChEBI" id="CHEBI:23378"/>
    </cofactor>
    <text evidence="3">Binds 1 copper ion per subunit.</text>
</comment>
<proteinExistence type="inferred from homology"/>
<evidence type="ECO:0000256" key="2">
    <source>
        <dbReference type="ARBA" id="ARBA00024900"/>
    </source>
</evidence>
<dbReference type="PROSITE" id="PS51257">
    <property type="entry name" value="PROKAR_LIPOPROTEIN"/>
    <property type="match status" value="1"/>
</dbReference>
<evidence type="ECO:0000256" key="1">
    <source>
        <dbReference type="ARBA" id="ARBA00010457"/>
    </source>
</evidence>
<feature type="compositionally biased region" description="Acidic residues" evidence="4">
    <location>
        <begin position="33"/>
        <end position="43"/>
    </location>
</feature>
<protein>
    <recommendedName>
        <fullName evidence="3">Superoxide dismutase [Cu-Zn]</fullName>
        <ecNumber evidence="3">1.15.1.1</ecNumber>
    </recommendedName>
</protein>
<dbReference type="Pfam" id="PF00080">
    <property type="entry name" value="Sod_Cu"/>
    <property type="match status" value="1"/>
</dbReference>
<comment type="caution">
    <text evidence="7">The sequence shown here is derived from an EMBL/GenBank/DDBJ whole genome shotgun (WGS) entry which is preliminary data.</text>
</comment>
<dbReference type="InterPro" id="IPR001424">
    <property type="entry name" value="SOD_Cu_Zn_dom"/>
</dbReference>
<evidence type="ECO:0000256" key="4">
    <source>
        <dbReference type="SAM" id="MobiDB-lite"/>
    </source>
</evidence>
<comment type="function">
    <text evidence="2">Destroys radicals which are normally produced within the cells and which are toxic to biological systems. May play a role in favoring mycobacterial survival in phagocytes.</text>
</comment>
<keyword evidence="8" id="KW-1185">Reference proteome</keyword>
<name>A0ABW0U204_9BACI</name>
<evidence type="ECO:0000256" key="3">
    <source>
        <dbReference type="RuleBase" id="RU000393"/>
    </source>
</evidence>
<dbReference type="Proteomes" id="UP001596143">
    <property type="component" value="Unassembled WGS sequence"/>
</dbReference>